<feature type="site" description="Essential for catalytic activity" evidence="11">
    <location>
        <position position="124"/>
    </location>
</feature>
<protein>
    <recommendedName>
        <fullName evidence="11 12">3,4-dihydroxy-2-butanone 4-phosphate synthase</fullName>
        <shortName evidence="11 12">DHBP synthase</shortName>
        <ecNumber evidence="11 12">4.1.99.12</ecNumber>
    </recommendedName>
</protein>
<dbReference type="GO" id="GO:0005829">
    <property type="term" value="C:cytosol"/>
    <property type="evidence" value="ECO:0007669"/>
    <property type="project" value="TreeGrafter"/>
</dbReference>
<reference evidence="14" key="1">
    <citation type="submission" date="2015-07" db="EMBL/GenBank/DDBJ databases">
        <title>Genome sequencing project for genomic taxonomy and phylogenomics of Bacillus-like bacteria.</title>
        <authorList>
            <person name="Liu B."/>
            <person name="Wang J."/>
            <person name="Zhu Y."/>
            <person name="Liu G."/>
            <person name="Chen Q."/>
            <person name="Chen Z."/>
            <person name="Lan J."/>
            <person name="Che J."/>
            <person name="Ge C."/>
            <person name="Shi H."/>
            <person name="Pan Z."/>
            <person name="Liu X."/>
        </authorList>
    </citation>
    <scope>NUCLEOTIDE SEQUENCE [LARGE SCALE GENOMIC DNA]</scope>
    <source>
        <strain evidence="14">FJAT-27997</strain>
    </source>
</reference>
<keyword evidence="8 11" id="KW-0460">Magnesium</keyword>
<dbReference type="OrthoDB" id="9793111at2"/>
<evidence type="ECO:0000256" key="8">
    <source>
        <dbReference type="ARBA" id="ARBA00022842"/>
    </source>
</evidence>
<comment type="similarity">
    <text evidence="5">In the N-terminal section; belongs to the DHBP synthase family.</text>
</comment>
<sequence>MFQTIEEAVEDLKAGKIIIVVDDEDRENEGDFVVLAEKATPEAINFMAKHGRGLICTSITNELAEKLDLHPMVENNTDYHGTAFTVSIDHESTTTGISAFERSKTMLALLDNRSTAKDFKRPGHVFPIIAKQGGVLERIGHTEASVDLARLCGAEPASVICEIMNEDGSMARVPELQIIAKEHQLSFITIAELVRYRNQIESKHKGTPEHA</sequence>
<evidence type="ECO:0000256" key="3">
    <source>
        <dbReference type="ARBA" id="ARBA00002284"/>
    </source>
</evidence>
<dbReference type="EC" id="4.1.99.12" evidence="11 12"/>
<feature type="binding site" evidence="11">
    <location>
        <position position="27"/>
    </location>
    <ligand>
        <name>Mg(2+)</name>
        <dbReference type="ChEBI" id="CHEBI:18420"/>
        <label>2</label>
    </ligand>
</feature>
<dbReference type="Gene3D" id="3.90.870.10">
    <property type="entry name" value="DHBP synthase"/>
    <property type="match status" value="1"/>
</dbReference>
<dbReference type="SUPFAM" id="SSF55821">
    <property type="entry name" value="YrdC/RibB"/>
    <property type="match status" value="1"/>
</dbReference>
<dbReference type="Proteomes" id="UP000037146">
    <property type="component" value="Unassembled WGS sequence"/>
</dbReference>
<keyword evidence="9 11" id="KW-0464">Manganese</keyword>
<dbReference type="Pfam" id="PF00926">
    <property type="entry name" value="DHBP_synthase"/>
    <property type="match status" value="1"/>
</dbReference>
<evidence type="ECO:0000256" key="10">
    <source>
        <dbReference type="ARBA" id="ARBA00023239"/>
    </source>
</evidence>
<comment type="pathway">
    <text evidence="4 11 12">Cofactor biosynthesis; riboflavin biosynthesis; 2-hydroxy-3-oxobutyl phosphate from D-ribulose 5-phosphate: step 1/1.</text>
</comment>
<dbReference type="AlphaFoldDB" id="A0A0K9GPJ2"/>
<dbReference type="InterPro" id="IPR000422">
    <property type="entry name" value="DHBP_synthase_RibB"/>
</dbReference>
<evidence type="ECO:0000256" key="9">
    <source>
        <dbReference type="ARBA" id="ARBA00023211"/>
    </source>
</evidence>
<comment type="caution">
    <text evidence="13">The sequence shown here is derived from an EMBL/GenBank/DDBJ whole genome shotgun (WGS) entry which is preliminary data.</text>
</comment>
<evidence type="ECO:0000256" key="4">
    <source>
        <dbReference type="ARBA" id="ARBA00004904"/>
    </source>
</evidence>
<evidence type="ECO:0000256" key="7">
    <source>
        <dbReference type="ARBA" id="ARBA00022723"/>
    </source>
</evidence>
<dbReference type="NCBIfam" id="TIGR00506">
    <property type="entry name" value="ribB"/>
    <property type="match status" value="1"/>
</dbReference>
<dbReference type="GO" id="GO:0009231">
    <property type="term" value="P:riboflavin biosynthetic process"/>
    <property type="evidence" value="ECO:0007669"/>
    <property type="project" value="UniProtKB-UniRule"/>
</dbReference>
<evidence type="ECO:0000256" key="1">
    <source>
        <dbReference type="ARBA" id="ARBA00000141"/>
    </source>
</evidence>
<dbReference type="STRING" id="1679170.AC625_02805"/>
<comment type="cofactor">
    <cofactor evidence="11 12">
        <name>Mg(2+)</name>
        <dbReference type="ChEBI" id="CHEBI:18420"/>
    </cofactor>
    <cofactor evidence="11 12">
        <name>Mn(2+)</name>
        <dbReference type="ChEBI" id="CHEBI:29035"/>
    </cofactor>
    <text evidence="11 12">Binds 2 divalent metal cations per subunit. Magnesium or manganese.</text>
</comment>
<keyword evidence="7 11" id="KW-0479">Metal-binding</keyword>
<dbReference type="EMBL" id="LFZW01000001">
    <property type="protein sequence ID" value="KMY48575.1"/>
    <property type="molecule type" value="Genomic_DNA"/>
</dbReference>
<dbReference type="PANTHER" id="PTHR21327">
    <property type="entry name" value="GTP CYCLOHYDROLASE II-RELATED"/>
    <property type="match status" value="1"/>
</dbReference>
<evidence type="ECO:0000313" key="14">
    <source>
        <dbReference type="Proteomes" id="UP000037146"/>
    </source>
</evidence>
<comment type="cofactor">
    <cofactor evidence="2">
        <name>Mn(2+)</name>
        <dbReference type="ChEBI" id="CHEBI:29035"/>
    </cofactor>
</comment>
<keyword evidence="6 11" id="KW-0686">Riboflavin biosynthesis</keyword>
<keyword evidence="10 11" id="KW-0456">Lyase</keyword>
<dbReference type="UniPathway" id="UPA00275">
    <property type="reaction ID" value="UER00399"/>
</dbReference>
<organism evidence="13 14">
    <name type="scientific">Peribacillus loiseleuriae</name>
    <dbReference type="NCBI Taxonomy" id="1679170"/>
    <lineage>
        <taxon>Bacteria</taxon>
        <taxon>Bacillati</taxon>
        <taxon>Bacillota</taxon>
        <taxon>Bacilli</taxon>
        <taxon>Bacillales</taxon>
        <taxon>Bacillaceae</taxon>
        <taxon>Peribacillus</taxon>
    </lineage>
</organism>
<dbReference type="InterPro" id="IPR017945">
    <property type="entry name" value="DHBP_synth_RibB-like_a/b_dom"/>
</dbReference>
<evidence type="ECO:0000256" key="6">
    <source>
        <dbReference type="ARBA" id="ARBA00022619"/>
    </source>
</evidence>
<feature type="binding site" evidence="11">
    <location>
        <position position="27"/>
    </location>
    <ligand>
        <name>Mg(2+)</name>
        <dbReference type="ChEBI" id="CHEBI:18420"/>
        <label>1</label>
    </ligand>
</feature>
<gene>
    <name evidence="11" type="primary">ribB</name>
    <name evidence="13" type="ORF">AC625_02805</name>
</gene>
<dbReference type="FunFam" id="3.90.870.10:FF:000001">
    <property type="entry name" value="Riboflavin biosynthesis protein RibBA"/>
    <property type="match status" value="1"/>
</dbReference>
<dbReference type="PANTHER" id="PTHR21327:SF18">
    <property type="entry name" value="3,4-DIHYDROXY-2-BUTANONE 4-PHOSPHATE SYNTHASE"/>
    <property type="match status" value="1"/>
</dbReference>
<dbReference type="GO" id="GO:0000287">
    <property type="term" value="F:magnesium ion binding"/>
    <property type="evidence" value="ECO:0007669"/>
    <property type="project" value="UniProtKB-UniRule"/>
</dbReference>
<keyword evidence="14" id="KW-1185">Reference proteome</keyword>
<evidence type="ECO:0000256" key="11">
    <source>
        <dbReference type="HAMAP-Rule" id="MF_00180"/>
    </source>
</evidence>
<name>A0A0K9GPJ2_9BACI</name>
<comment type="function">
    <text evidence="3 11 12">Catalyzes the conversion of D-ribulose 5-phosphate to formate and 3,4-dihydroxy-2-butanone 4-phosphate.</text>
</comment>
<dbReference type="GO" id="GO:0030145">
    <property type="term" value="F:manganese ion binding"/>
    <property type="evidence" value="ECO:0007669"/>
    <property type="project" value="UniProtKB-UniRule"/>
</dbReference>
<feature type="binding site" evidence="11">
    <location>
        <position position="31"/>
    </location>
    <ligand>
        <name>D-ribulose 5-phosphate</name>
        <dbReference type="ChEBI" id="CHEBI:58121"/>
    </ligand>
</feature>
<feature type="site" description="Essential for catalytic activity" evidence="11">
    <location>
        <position position="162"/>
    </location>
</feature>
<evidence type="ECO:0000256" key="5">
    <source>
        <dbReference type="ARBA" id="ARBA00005520"/>
    </source>
</evidence>
<proteinExistence type="inferred from homology"/>
<comment type="catalytic activity">
    <reaction evidence="1 11 12">
        <text>D-ribulose 5-phosphate = (2S)-2-hydroxy-3-oxobutyl phosphate + formate + H(+)</text>
        <dbReference type="Rhea" id="RHEA:18457"/>
        <dbReference type="ChEBI" id="CHEBI:15378"/>
        <dbReference type="ChEBI" id="CHEBI:15740"/>
        <dbReference type="ChEBI" id="CHEBI:58121"/>
        <dbReference type="ChEBI" id="CHEBI:58830"/>
        <dbReference type="EC" id="4.1.99.12"/>
    </reaction>
</comment>
<comment type="similarity">
    <text evidence="11 12">Belongs to the DHBP synthase family.</text>
</comment>
<evidence type="ECO:0000313" key="13">
    <source>
        <dbReference type="EMBL" id="KMY48575.1"/>
    </source>
</evidence>
<dbReference type="HAMAP" id="MF_00180">
    <property type="entry name" value="RibB"/>
    <property type="match status" value="1"/>
</dbReference>
<evidence type="ECO:0000256" key="2">
    <source>
        <dbReference type="ARBA" id="ARBA00001936"/>
    </source>
</evidence>
<feature type="binding site" evidence="11">
    <location>
        <position position="141"/>
    </location>
    <ligand>
        <name>Mg(2+)</name>
        <dbReference type="ChEBI" id="CHEBI:18420"/>
        <label>2</label>
    </ligand>
</feature>
<accession>A0A0K9GPJ2</accession>
<comment type="subunit">
    <text evidence="11 12">Homodimer.</text>
</comment>
<feature type="binding site" evidence="11">
    <location>
        <begin position="26"/>
        <end position="27"/>
    </location>
    <ligand>
        <name>D-ribulose 5-phosphate</name>
        <dbReference type="ChEBI" id="CHEBI:58121"/>
    </ligand>
</feature>
<evidence type="ECO:0000256" key="12">
    <source>
        <dbReference type="RuleBase" id="RU003843"/>
    </source>
</evidence>
<dbReference type="PATRIC" id="fig|1679170.3.peg.570"/>
<feature type="binding site" evidence="11">
    <location>
        <begin position="138"/>
        <end position="142"/>
    </location>
    <ligand>
        <name>D-ribulose 5-phosphate</name>
        <dbReference type="ChEBI" id="CHEBI:58121"/>
    </ligand>
</feature>
<dbReference type="GO" id="GO:0008686">
    <property type="term" value="F:3,4-dihydroxy-2-butanone-4-phosphate synthase activity"/>
    <property type="evidence" value="ECO:0007669"/>
    <property type="project" value="UniProtKB-UniRule"/>
</dbReference>
<dbReference type="GO" id="GO:0003935">
    <property type="term" value="F:GTP cyclohydrolase II activity"/>
    <property type="evidence" value="ECO:0007669"/>
    <property type="project" value="TreeGrafter"/>
</dbReference>